<feature type="region of interest" description="Disordered" evidence="2">
    <location>
        <begin position="823"/>
        <end position="876"/>
    </location>
</feature>
<dbReference type="InterPro" id="IPR005312">
    <property type="entry name" value="DUF1759"/>
</dbReference>
<dbReference type="PANTHER" id="PTHR22954:SF3">
    <property type="entry name" value="PROTEIN CBG08539"/>
    <property type="match status" value="1"/>
</dbReference>
<keyword evidence="3" id="KW-1133">Transmembrane helix</keyword>
<protein>
    <submittedName>
        <fullName evidence="5">Integrase catalytic domain-containing protein</fullName>
    </submittedName>
</protein>
<evidence type="ECO:0000313" key="5">
    <source>
        <dbReference type="WBParaSite" id="ALUE_0001920601-mRNA-1"/>
    </source>
</evidence>
<evidence type="ECO:0000256" key="2">
    <source>
        <dbReference type="SAM" id="MobiDB-lite"/>
    </source>
</evidence>
<organism evidence="4 5">
    <name type="scientific">Ascaris lumbricoides</name>
    <name type="common">Giant roundworm</name>
    <dbReference type="NCBI Taxonomy" id="6252"/>
    <lineage>
        <taxon>Eukaryota</taxon>
        <taxon>Metazoa</taxon>
        <taxon>Ecdysozoa</taxon>
        <taxon>Nematoda</taxon>
        <taxon>Chromadorea</taxon>
        <taxon>Rhabditida</taxon>
        <taxon>Spirurina</taxon>
        <taxon>Ascaridomorpha</taxon>
        <taxon>Ascaridoidea</taxon>
        <taxon>Ascarididae</taxon>
        <taxon>Ascaris</taxon>
    </lineage>
</organism>
<keyword evidence="3" id="KW-0472">Membrane</keyword>
<keyword evidence="1" id="KW-0175">Coiled coil</keyword>
<evidence type="ECO:0000313" key="4">
    <source>
        <dbReference type="Proteomes" id="UP000036681"/>
    </source>
</evidence>
<sequence>MSGGIRQAAGPTHARLQRILANLPILQQPAPGAPQREVQHQLQNSLAAHQHALQQLQEAITLLSKREDQWLELLQRADIDRERLSSVPSLTNPPPTNAAASTVHLPKMDLKTFDGRLQDWPAFWDWYQSAIDSQPIPELQKLMYLKSCLKGSAATLRGAYALSTHAHTTFVDALKKRYERPEAIVNALYDELDDLPRACEGQLAELTENINRILELLAHQGEPTNTCPVRRIIERKLPKRALEKLEQAKGVTRQWTVDLMRENLAAMVIADENIARALPHDPISERTKRTKEDVNLNLVDLMRENLAAMVIADENIARALPHDPTSERTKRTKEGVNLNLDTSALMNLNVGEKRHSPPEKRKPNGERTCSFCNRCGHKPHECRTLSTPESRIATASYVKIQASFCTNITRTVCTKTFFVWELKVTKDEVTVEGVPPEECRNLAKNKGIWVDGKKLQVFEESPGRWRSHNPTEYAYGWIGTRCYSVTNLLLEESDIISYDGEHAIVDIGVPKTCLIQDRKCEGTRSTAVWNLEVKKCLYEAKGQFTMWKRQKFLRVPELQATFRLKSEMPISVPECNLDKVWQAENGFLILIRKTTRVKRTKGKDEEDRNNPKYQFLFDELKKRLDRHKSAEEIHRCHLMNHLRTIVRWIAATDTNTAARILMERNDVVATKVEGQLLIYACEGGRHLHPPNNYTAVDKVRGLIFDAPTLSRFETEKLAAPLQQLRLKIGQSSLEPGHMEMKKIIFDKVRDVGEQALREIQSDLGHTGESLARSIEDVVSHWRLCLTLAVMAALGIVTTAICFYCEGARLMCCILARRVRRRKEERRKSKASVPRKADVARTKTFEAASDKGRPDEAHNAEGALDSSSLKQANGTVG</sequence>
<accession>A0A0M3IKE4</accession>
<feature type="coiled-coil region" evidence="1">
    <location>
        <begin position="39"/>
        <end position="66"/>
    </location>
</feature>
<reference evidence="5" key="1">
    <citation type="submission" date="2017-02" db="UniProtKB">
        <authorList>
            <consortium name="WormBaseParasite"/>
        </authorList>
    </citation>
    <scope>IDENTIFICATION</scope>
</reference>
<dbReference type="Proteomes" id="UP000036681">
    <property type="component" value="Unplaced"/>
</dbReference>
<evidence type="ECO:0000256" key="1">
    <source>
        <dbReference type="SAM" id="Coils"/>
    </source>
</evidence>
<dbReference type="PANTHER" id="PTHR22954">
    <property type="entry name" value="RETROVIRAL PROTEASE-RELATED"/>
    <property type="match status" value="1"/>
</dbReference>
<evidence type="ECO:0000256" key="3">
    <source>
        <dbReference type="SAM" id="Phobius"/>
    </source>
</evidence>
<dbReference type="WBParaSite" id="ALUE_0001920601-mRNA-1">
    <property type="protein sequence ID" value="ALUE_0001920601-mRNA-1"/>
    <property type="gene ID" value="ALUE_0001920601"/>
</dbReference>
<keyword evidence="3" id="KW-0812">Transmembrane</keyword>
<name>A0A0M3IKE4_ASCLU</name>
<keyword evidence="4" id="KW-1185">Reference proteome</keyword>
<proteinExistence type="predicted"/>
<dbReference type="Pfam" id="PF03564">
    <property type="entry name" value="DUF1759"/>
    <property type="match status" value="1"/>
</dbReference>
<feature type="compositionally biased region" description="Basic and acidic residues" evidence="2">
    <location>
        <begin position="834"/>
        <end position="858"/>
    </location>
</feature>
<feature type="compositionally biased region" description="Polar residues" evidence="2">
    <location>
        <begin position="864"/>
        <end position="876"/>
    </location>
</feature>
<dbReference type="AlphaFoldDB" id="A0A0M3IKE4"/>
<feature type="transmembrane region" description="Helical" evidence="3">
    <location>
        <begin position="787"/>
        <end position="815"/>
    </location>
</feature>